<dbReference type="SMART" id="SM00855">
    <property type="entry name" value="PGAM"/>
    <property type="match status" value="1"/>
</dbReference>
<dbReference type="InterPro" id="IPR029033">
    <property type="entry name" value="His_PPase_superfam"/>
</dbReference>
<keyword evidence="2" id="KW-0378">Hydrolase</keyword>
<comment type="similarity">
    <text evidence="3">Belongs to the phosphoglycerate mutase family.</text>
</comment>
<accession>A0ABM0JPB1</accession>
<gene>
    <name evidence="8" type="primary">LOC101850085</name>
</gene>
<dbReference type="PANTHER" id="PTHR46517:SF1">
    <property type="entry name" value="FRUCTOSE-2,6-BISPHOSPHATASE TIGAR"/>
    <property type="match status" value="1"/>
</dbReference>
<keyword evidence="7" id="KW-1185">Reference proteome</keyword>
<evidence type="ECO:0000313" key="8">
    <source>
        <dbReference type="RefSeq" id="XP_005098366.1"/>
    </source>
</evidence>
<feature type="region of interest" description="Disordered" evidence="6">
    <location>
        <begin position="150"/>
        <end position="265"/>
    </location>
</feature>
<evidence type="ECO:0000256" key="5">
    <source>
        <dbReference type="ARBA" id="ARBA00042275"/>
    </source>
</evidence>
<sequence>MISRTFAITLVRHGETLSNRENIMQGQLDTELSDLGYEQARLVAAKLQDDTFTNMYSSDLRRASETARAIASANRVSSCELKLDKRLRERCFGFLEGKPFREFQRVVSERNVSPSEFTPEGGETVAQVTQRARSFFNDLCKLMVDPSGAKRKTCTGTNGQTSPGNSPCCVTKSSDSEGQAVTSSSEVMKDSRQVKNGDRISQSGIPSDGQGSSSGRSSSTTALQISIPESDGAGVATDNGTGSVGCSVRPEASEDPQSGVANVSSDESLQADGDLVLEDGHVLIASHGLLLRELKSIILQRFKGQLHGNNALEAKRISPNTGVSRFVLTACTEGPNKLHVNCVEVCVINDTSHLTGVGANLVSHAKFQGAL</sequence>
<feature type="compositionally biased region" description="Polar residues" evidence="6">
    <location>
        <begin position="154"/>
        <end position="165"/>
    </location>
</feature>
<feature type="compositionally biased region" description="Low complexity" evidence="6">
    <location>
        <begin position="207"/>
        <end position="219"/>
    </location>
</feature>
<dbReference type="InterPro" id="IPR001345">
    <property type="entry name" value="PG/BPGM_mutase_AS"/>
</dbReference>
<dbReference type="CDD" id="cd07067">
    <property type="entry name" value="HP_PGM_like"/>
    <property type="match status" value="1"/>
</dbReference>
<evidence type="ECO:0000256" key="3">
    <source>
        <dbReference type="ARBA" id="ARBA00038362"/>
    </source>
</evidence>
<evidence type="ECO:0000313" key="7">
    <source>
        <dbReference type="Proteomes" id="UP000694888"/>
    </source>
</evidence>
<dbReference type="Proteomes" id="UP000694888">
    <property type="component" value="Unplaced"/>
</dbReference>
<dbReference type="PROSITE" id="PS00175">
    <property type="entry name" value="PG_MUTASE"/>
    <property type="match status" value="1"/>
</dbReference>
<dbReference type="Pfam" id="PF00300">
    <property type="entry name" value="His_Phos_1"/>
    <property type="match status" value="1"/>
</dbReference>
<comment type="catalytic activity">
    <reaction evidence="1">
        <text>beta-D-fructose 2,6-bisphosphate + H2O = beta-D-fructose 6-phosphate + phosphate</text>
        <dbReference type="Rhea" id="RHEA:17289"/>
        <dbReference type="ChEBI" id="CHEBI:15377"/>
        <dbReference type="ChEBI" id="CHEBI:43474"/>
        <dbReference type="ChEBI" id="CHEBI:57634"/>
        <dbReference type="ChEBI" id="CHEBI:58579"/>
        <dbReference type="EC" id="3.1.3.46"/>
    </reaction>
</comment>
<reference evidence="8" key="1">
    <citation type="submission" date="2025-08" db="UniProtKB">
        <authorList>
            <consortium name="RefSeq"/>
        </authorList>
    </citation>
    <scope>IDENTIFICATION</scope>
</reference>
<proteinExistence type="inferred from homology"/>
<feature type="compositionally biased region" description="Polar residues" evidence="6">
    <location>
        <begin position="255"/>
        <end position="265"/>
    </location>
</feature>
<evidence type="ECO:0000256" key="6">
    <source>
        <dbReference type="SAM" id="MobiDB-lite"/>
    </source>
</evidence>
<evidence type="ECO:0000256" key="1">
    <source>
        <dbReference type="ARBA" id="ARBA00000464"/>
    </source>
</evidence>
<protein>
    <recommendedName>
        <fullName evidence="4">Fructose-2,6-bisphosphatase TIGAR</fullName>
    </recommendedName>
    <alternativeName>
        <fullName evidence="5">TP53-induced glycolysis and apoptosis regulator</fullName>
    </alternativeName>
</protein>
<feature type="compositionally biased region" description="Polar residues" evidence="6">
    <location>
        <begin position="171"/>
        <end position="186"/>
    </location>
</feature>
<dbReference type="SUPFAM" id="SSF53254">
    <property type="entry name" value="Phosphoglycerate mutase-like"/>
    <property type="match status" value="1"/>
</dbReference>
<dbReference type="RefSeq" id="XP_005098366.1">
    <property type="nucleotide sequence ID" value="XM_005098309.3"/>
</dbReference>
<feature type="compositionally biased region" description="Basic and acidic residues" evidence="6">
    <location>
        <begin position="187"/>
        <end position="198"/>
    </location>
</feature>
<evidence type="ECO:0000256" key="4">
    <source>
        <dbReference type="ARBA" id="ARBA00040907"/>
    </source>
</evidence>
<organism evidence="7 8">
    <name type="scientific">Aplysia californica</name>
    <name type="common">California sea hare</name>
    <dbReference type="NCBI Taxonomy" id="6500"/>
    <lineage>
        <taxon>Eukaryota</taxon>
        <taxon>Metazoa</taxon>
        <taxon>Spiralia</taxon>
        <taxon>Lophotrochozoa</taxon>
        <taxon>Mollusca</taxon>
        <taxon>Gastropoda</taxon>
        <taxon>Heterobranchia</taxon>
        <taxon>Euthyneura</taxon>
        <taxon>Tectipleura</taxon>
        <taxon>Aplysiida</taxon>
        <taxon>Aplysioidea</taxon>
        <taxon>Aplysiidae</taxon>
        <taxon>Aplysia</taxon>
    </lineage>
</organism>
<dbReference type="InterPro" id="IPR013078">
    <property type="entry name" value="His_Pase_superF_clade-1"/>
</dbReference>
<dbReference type="InterPro" id="IPR051695">
    <property type="entry name" value="Phosphoglycerate_Mutase"/>
</dbReference>
<dbReference type="GeneID" id="101850085"/>
<evidence type="ECO:0000256" key="2">
    <source>
        <dbReference type="ARBA" id="ARBA00022801"/>
    </source>
</evidence>
<name>A0ABM0JPB1_APLCA</name>
<dbReference type="Gene3D" id="3.40.50.1240">
    <property type="entry name" value="Phosphoglycerate mutase-like"/>
    <property type="match status" value="1"/>
</dbReference>
<dbReference type="PANTHER" id="PTHR46517">
    <property type="entry name" value="FRUCTOSE-2,6-BISPHOSPHATASE TIGAR"/>
    <property type="match status" value="1"/>
</dbReference>